<evidence type="ECO:0000313" key="1">
    <source>
        <dbReference type="EMBL" id="KRN97515.1"/>
    </source>
</evidence>
<dbReference type="InterPro" id="IPR013321">
    <property type="entry name" value="Arc_rbn_hlx_hlx"/>
</dbReference>
<dbReference type="Proteomes" id="UP000051886">
    <property type="component" value="Unassembled WGS sequence"/>
</dbReference>
<protein>
    <submittedName>
        <fullName evidence="1">Uncharacterized protein</fullName>
    </submittedName>
</protein>
<reference evidence="1 2" key="1">
    <citation type="journal article" date="2015" name="Genome Announc.">
        <title>Expanding the biotechnology potential of lactobacilli through comparative genomics of 213 strains and associated genera.</title>
        <authorList>
            <person name="Sun Z."/>
            <person name="Harris H.M."/>
            <person name="McCann A."/>
            <person name="Guo C."/>
            <person name="Argimon S."/>
            <person name="Zhang W."/>
            <person name="Yang X."/>
            <person name="Jeffery I.B."/>
            <person name="Cooney J.C."/>
            <person name="Kagawa T.F."/>
            <person name="Liu W."/>
            <person name="Song Y."/>
            <person name="Salvetti E."/>
            <person name="Wrobel A."/>
            <person name="Rasinkangas P."/>
            <person name="Parkhill J."/>
            <person name="Rea M.C."/>
            <person name="O'Sullivan O."/>
            <person name="Ritari J."/>
            <person name="Douillard F.P."/>
            <person name="Paul Ross R."/>
            <person name="Yang R."/>
            <person name="Briner A.E."/>
            <person name="Felis G.E."/>
            <person name="de Vos W.M."/>
            <person name="Barrangou R."/>
            <person name="Klaenhammer T.R."/>
            <person name="Caufield P.W."/>
            <person name="Cui Y."/>
            <person name="Zhang H."/>
            <person name="O'Toole P.W."/>
        </authorList>
    </citation>
    <scope>NUCLEOTIDE SEQUENCE [LARGE SCALE GENOMIC DNA]</scope>
    <source>
        <strain evidence="1 2">NBRC 103219</strain>
    </source>
</reference>
<evidence type="ECO:0000313" key="2">
    <source>
        <dbReference type="Proteomes" id="UP000051886"/>
    </source>
</evidence>
<dbReference type="RefSeq" id="WP_017866905.1">
    <property type="nucleotide sequence ID" value="NZ_BJYB01000022.1"/>
</dbReference>
<organism evidence="1 2">
    <name type="scientific">Ligilactobacillus pobuzihii</name>
    <dbReference type="NCBI Taxonomy" id="449659"/>
    <lineage>
        <taxon>Bacteria</taxon>
        <taxon>Bacillati</taxon>
        <taxon>Bacillota</taxon>
        <taxon>Bacilli</taxon>
        <taxon>Lactobacillales</taxon>
        <taxon>Lactobacillaceae</taxon>
        <taxon>Ligilactobacillus</taxon>
    </lineage>
</organism>
<gene>
    <name evidence="1" type="ORF">IV66_GL000436</name>
</gene>
<keyword evidence="2" id="KW-1185">Reference proteome</keyword>
<dbReference type="Gene3D" id="1.10.1220.10">
    <property type="entry name" value="Met repressor-like"/>
    <property type="match status" value="1"/>
</dbReference>
<dbReference type="OrthoDB" id="2166423at2"/>
<proteinExistence type="predicted"/>
<dbReference type="STRING" id="449659.IV66_GL000436"/>
<dbReference type="PATRIC" id="fig|449659.4.peg.437"/>
<comment type="caution">
    <text evidence="1">The sequence shown here is derived from an EMBL/GenBank/DDBJ whole genome shotgun (WGS) entry which is preliminary data.</text>
</comment>
<accession>A0A0R2L704</accession>
<sequence length="80" mass="9136">MQNQNNEISGSLLSQEELQMFCDYFSIPPHVLLNDQAALDYAVQTRTSMHALVTGYCEMADLNKEICHEFLSCERDLSSF</sequence>
<dbReference type="GO" id="GO:0006355">
    <property type="term" value="P:regulation of DNA-templated transcription"/>
    <property type="evidence" value="ECO:0007669"/>
    <property type="project" value="InterPro"/>
</dbReference>
<dbReference type="AlphaFoldDB" id="A0A0R2L704"/>
<name>A0A0R2L704_9LACO</name>
<dbReference type="EMBL" id="JQCN01000060">
    <property type="protein sequence ID" value="KRN97515.1"/>
    <property type="molecule type" value="Genomic_DNA"/>
</dbReference>